<evidence type="ECO:0000256" key="11">
    <source>
        <dbReference type="ARBA" id="ARBA00036904"/>
    </source>
</evidence>
<keyword evidence="7" id="KW-0378">Hydrolase</keyword>
<evidence type="ECO:0000256" key="7">
    <source>
        <dbReference type="ARBA" id="ARBA00022801"/>
    </source>
</evidence>
<dbReference type="InterPro" id="IPR015797">
    <property type="entry name" value="NUDIX_hydrolase-like_dom_sf"/>
</dbReference>
<evidence type="ECO:0000256" key="12">
    <source>
        <dbReference type="ARBA" id="ARBA00038905"/>
    </source>
</evidence>
<evidence type="ECO:0000313" key="18">
    <source>
        <dbReference type="EMBL" id="SIQ06097.1"/>
    </source>
</evidence>
<evidence type="ECO:0000256" key="9">
    <source>
        <dbReference type="ARBA" id="ARBA00023204"/>
    </source>
</evidence>
<dbReference type="SUPFAM" id="SSF55811">
    <property type="entry name" value="Nudix"/>
    <property type="match status" value="1"/>
</dbReference>
<dbReference type="Gene3D" id="3.90.79.10">
    <property type="entry name" value="Nucleoside Triphosphate Pyrophosphohydrolase"/>
    <property type="match status" value="1"/>
</dbReference>
<gene>
    <name evidence="18" type="ORF">SAMN05920897_10370</name>
</gene>
<dbReference type="GO" id="GO:0044715">
    <property type="term" value="F:8-oxo-dGDP phosphatase activity"/>
    <property type="evidence" value="ECO:0007669"/>
    <property type="project" value="TreeGrafter"/>
</dbReference>
<sequence length="148" mass="16647">MGCCGRSGRKLFRQGRLVTTAAVAYQEGRFFAAQRKETGAQPLRWEFPGGKCDEADPDERSCLEREFREEFGVSVTVGDEAGSIPFDHKGVSYVLVGYWVQIPPEPLILREHLQAGWYTPGELLELDLSDSDRSLVKEILPLVESSRR</sequence>
<evidence type="ECO:0000313" key="19">
    <source>
        <dbReference type="Proteomes" id="UP000186400"/>
    </source>
</evidence>
<reference evidence="19" key="1">
    <citation type="submission" date="2017-01" db="EMBL/GenBank/DDBJ databases">
        <authorList>
            <person name="Varghese N."/>
            <person name="Submissions S."/>
        </authorList>
    </citation>
    <scope>NUCLEOTIDE SEQUENCE [LARGE SCALE GENOMIC DNA]</scope>
    <source>
        <strain evidence="19">ASpG1</strain>
    </source>
</reference>
<comment type="catalytic activity">
    <reaction evidence="10">
        <text>8-oxo-dGTP + H2O = 8-oxo-dGMP + diphosphate + H(+)</text>
        <dbReference type="Rhea" id="RHEA:31575"/>
        <dbReference type="ChEBI" id="CHEBI:15377"/>
        <dbReference type="ChEBI" id="CHEBI:15378"/>
        <dbReference type="ChEBI" id="CHEBI:33019"/>
        <dbReference type="ChEBI" id="CHEBI:63224"/>
        <dbReference type="ChEBI" id="CHEBI:77896"/>
        <dbReference type="EC" id="3.6.1.55"/>
    </reaction>
</comment>
<protein>
    <recommendedName>
        <fullName evidence="13">8-oxo-dGTP diphosphatase</fullName>
        <ecNumber evidence="12">3.6.1.55</ecNumber>
    </recommendedName>
    <alternativeName>
        <fullName evidence="16">7,8-dihydro-8-oxoguanine-triphosphatase</fullName>
    </alternativeName>
    <alternativeName>
        <fullName evidence="15">Mutator protein MutT</fullName>
    </alternativeName>
    <alternativeName>
        <fullName evidence="14">dGTP pyrophosphohydrolase</fullName>
    </alternativeName>
</protein>
<dbReference type="GO" id="GO:0008413">
    <property type="term" value="F:8-oxo-7,8-dihydroguanosine triphosphate pyrophosphatase activity"/>
    <property type="evidence" value="ECO:0007669"/>
    <property type="project" value="TreeGrafter"/>
</dbReference>
<organism evidence="18 19">
    <name type="scientific">Alkalispirochaeta americana</name>
    <dbReference type="NCBI Taxonomy" id="159291"/>
    <lineage>
        <taxon>Bacteria</taxon>
        <taxon>Pseudomonadati</taxon>
        <taxon>Spirochaetota</taxon>
        <taxon>Spirochaetia</taxon>
        <taxon>Spirochaetales</taxon>
        <taxon>Spirochaetaceae</taxon>
        <taxon>Alkalispirochaeta</taxon>
    </lineage>
</organism>
<accession>A0A1N6PP47</accession>
<dbReference type="EC" id="3.6.1.55" evidence="12"/>
<dbReference type="Proteomes" id="UP000186400">
    <property type="component" value="Unassembled WGS sequence"/>
</dbReference>
<name>A0A1N6PP47_9SPIO</name>
<keyword evidence="9" id="KW-0234">DNA repair</keyword>
<evidence type="ECO:0000256" key="6">
    <source>
        <dbReference type="ARBA" id="ARBA00022763"/>
    </source>
</evidence>
<evidence type="ECO:0000259" key="17">
    <source>
        <dbReference type="PROSITE" id="PS51462"/>
    </source>
</evidence>
<proteinExistence type="inferred from homology"/>
<evidence type="ECO:0000256" key="3">
    <source>
        <dbReference type="ARBA" id="ARBA00022457"/>
    </source>
</evidence>
<evidence type="ECO:0000256" key="15">
    <source>
        <dbReference type="ARBA" id="ARBA00041979"/>
    </source>
</evidence>
<dbReference type="EMBL" id="FTMS01000003">
    <property type="protein sequence ID" value="SIQ06097.1"/>
    <property type="molecule type" value="Genomic_DNA"/>
</dbReference>
<evidence type="ECO:0000256" key="14">
    <source>
        <dbReference type="ARBA" id="ARBA00041592"/>
    </source>
</evidence>
<comment type="catalytic activity">
    <reaction evidence="11">
        <text>8-oxo-GTP + H2O = 8-oxo-GMP + diphosphate + H(+)</text>
        <dbReference type="Rhea" id="RHEA:67616"/>
        <dbReference type="ChEBI" id="CHEBI:15377"/>
        <dbReference type="ChEBI" id="CHEBI:15378"/>
        <dbReference type="ChEBI" id="CHEBI:33019"/>
        <dbReference type="ChEBI" id="CHEBI:143553"/>
        <dbReference type="ChEBI" id="CHEBI:145694"/>
    </reaction>
</comment>
<evidence type="ECO:0000256" key="8">
    <source>
        <dbReference type="ARBA" id="ARBA00022842"/>
    </source>
</evidence>
<evidence type="ECO:0000256" key="2">
    <source>
        <dbReference type="ARBA" id="ARBA00005582"/>
    </source>
</evidence>
<dbReference type="GO" id="GO:0006260">
    <property type="term" value="P:DNA replication"/>
    <property type="evidence" value="ECO:0007669"/>
    <property type="project" value="UniProtKB-KW"/>
</dbReference>
<dbReference type="AlphaFoldDB" id="A0A1N6PP47"/>
<dbReference type="Pfam" id="PF00293">
    <property type="entry name" value="NUDIX"/>
    <property type="match status" value="1"/>
</dbReference>
<dbReference type="GO" id="GO:0035539">
    <property type="term" value="F:8-oxo-7,8-dihydrodeoxyguanosine triphosphate pyrophosphatase activity"/>
    <property type="evidence" value="ECO:0007669"/>
    <property type="project" value="UniProtKB-EC"/>
</dbReference>
<dbReference type="PANTHER" id="PTHR47707">
    <property type="entry name" value="8-OXO-DGTP DIPHOSPHATASE"/>
    <property type="match status" value="1"/>
</dbReference>
<dbReference type="InterPro" id="IPR047127">
    <property type="entry name" value="MutT-like"/>
</dbReference>
<evidence type="ECO:0000256" key="10">
    <source>
        <dbReference type="ARBA" id="ARBA00035861"/>
    </source>
</evidence>
<comment type="similarity">
    <text evidence="2">Belongs to the Nudix hydrolase family.</text>
</comment>
<dbReference type="InterPro" id="IPR000086">
    <property type="entry name" value="NUDIX_hydrolase_dom"/>
</dbReference>
<evidence type="ECO:0000256" key="5">
    <source>
        <dbReference type="ARBA" id="ARBA00022723"/>
    </source>
</evidence>
<evidence type="ECO:0000256" key="4">
    <source>
        <dbReference type="ARBA" id="ARBA00022705"/>
    </source>
</evidence>
<dbReference type="GO" id="GO:0006281">
    <property type="term" value="P:DNA repair"/>
    <property type="evidence" value="ECO:0007669"/>
    <property type="project" value="UniProtKB-KW"/>
</dbReference>
<comment type="cofactor">
    <cofactor evidence="1">
        <name>Mg(2+)</name>
        <dbReference type="ChEBI" id="CHEBI:18420"/>
    </cofactor>
</comment>
<keyword evidence="6" id="KW-0227">DNA damage</keyword>
<keyword evidence="4" id="KW-0235">DNA replication</keyword>
<keyword evidence="19" id="KW-1185">Reference proteome</keyword>
<evidence type="ECO:0000256" key="16">
    <source>
        <dbReference type="ARBA" id="ARBA00042798"/>
    </source>
</evidence>
<dbReference type="PANTHER" id="PTHR47707:SF1">
    <property type="entry name" value="NUDIX HYDROLASE FAMILY PROTEIN"/>
    <property type="match status" value="1"/>
</dbReference>
<dbReference type="STRING" id="159291.SAMN05920897_10370"/>
<keyword evidence="5" id="KW-0479">Metal-binding</keyword>
<dbReference type="GO" id="GO:0044716">
    <property type="term" value="F:8-oxo-GDP phosphatase activity"/>
    <property type="evidence" value="ECO:0007669"/>
    <property type="project" value="TreeGrafter"/>
</dbReference>
<dbReference type="RefSeq" id="WP_083943678.1">
    <property type="nucleotide sequence ID" value="NZ_FTMS01000003.1"/>
</dbReference>
<keyword evidence="3" id="KW-0515">Mutator protein</keyword>
<evidence type="ECO:0000256" key="13">
    <source>
        <dbReference type="ARBA" id="ARBA00040794"/>
    </source>
</evidence>
<dbReference type="OrthoDB" id="9810648at2"/>
<evidence type="ECO:0000256" key="1">
    <source>
        <dbReference type="ARBA" id="ARBA00001946"/>
    </source>
</evidence>
<keyword evidence="8" id="KW-0460">Magnesium</keyword>
<dbReference type="GO" id="GO:0046872">
    <property type="term" value="F:metal ion binding"/>
    <property type="evidence" value="ECO:0007669"/>
    <property type="project" value="UniProtKB-KW"/>
</dbReference>
<feature type="domain" description="Nudix hydrolase" evidence="17">
    <location>
        <begin position="15"/>
        <end position="141"/>
    </location>
</feature>
<dbReference type="PROSITE" id="PS51462">
    <property type="entry name" value="NUDIX"/>
    <property type="match status" value="1"/>
</dbReference>